<name>E8QYD2_ISOPI</name>
<sequence>MRYRGERSGLGTRFKEIPLGDHAVGYFKHWAIGLGVGIVLGVAMWGVFNNPALSILVGVAFGLLLTIGLWFADKSRLEQGGQPATQPATEKAPAGSTSE</sequence>
<dbReference type="HOGENOM" id="CLU_2316516_0_0_0"/>
<evidence type="ECO:0000256" key="1">
    <source>
        <dbReference type="SAM" id="MobiDB-lite"/>
    </source>
</evidence>
<evidence type="ECO:0000313" key="4">
    <source>
        <dbReference type="Proteomes" id="UP000008631"/>
    </source>
</evidence>
<organism evidence="3 4">
    <name type="scientific">Isosphaera pallida (strain ATCC 43644 / DSM 9630 / IS1B)</name>
    <dbReference type="NCBI Taxonomy" id="575540"/>
    <lineage>
        <taxon>Bacteria</taxon>
        <taxon>Pseudomonadati</taxon>
        <taxon>Planctomycetota</taxon>
        <taxon>Planctomycetia</taxon>
        <taxon>Isosphaerales</taxon>
        <taxon>Isosphaeraceae</taxon>
        <taxon>Isosphaera</taxon>
    </lineage>
</organism>
<reference evidence="3 4" key="2">
    <citation type="journal article" date="2011" name="Stand. Genomic Sci.">
        <title>Complete genome sequence of Isosphaera pallida type strain (IS1B).</title>
        <authorList>
            <consortium name="US DOE Joint Genome Institute (JGI-PGF)"/>
            <person name="Goker M."/>
            <person name="Cleland D."/>
            <person name="Saunders E."/>
            <person name="Lapidus A."/>
            <person name="Nolan M."/>
            <person name="Lucas S."/>
            <person name="Hammon N."/>
            <person name="Deshpande S."/>
            <person name="Cheng J.F."/>
            <person name="Tapia R."/>
            <person name="Han C."/>
            <person name="Goodwin L."/>
            <person name="Pitluck S."/>
            <person name="Liolios K."/>
            <person name="Pagani I."/>
            <person name="Ivanova N."/>
            <person name="Mavromatis K."/>
            <person name="Pati A."/>
            <person name="Chen A."/>
            <person name="Palaniappan K."/>
            <person name="Land M."/>
            <person name="Hauser L."/>
            <person name="Chang Y.J."/>
            <person name="Jeffries C.D."/>
            <person name="Detter J.C."/>
            <person name="Beck B."/>
            <person name="Woyke T."/>
            <person name="Bristow J."/>
            <person name="Eisen J.A."/>
            <person name="Markowitz V."/>
            <person name="Hugenholtz P."/>
            <person name="Kyrpides N.C."/>
            <person name="Klenk H.P."/>
        </authorList>
    </citation>
    <scope>NUCLEOTIDE SEQUENCE [LARGE SCALE GENOMIC DNA]</scope>
    <source>
        <strain evidence="4">ATCC 43644 / DSM 9630 / IS1B</strain>
    </source>
</reference>
<dbReference type="AlphaFoldDB" id="E8QYD2"/>
<feature type="transmembrane region" description="Helical" evidence="2">
    <location>
        <begin position="30"/>
        <end position="48"/>
    </location>
</feature>
<keyword evidence="2" id="KW-0812">Transmembrane</keyword>
<evidence type="ECO:0000313" key="3">
    <source>
        <dbReference type="EMBL" id="ADV63127.1"/>
    </source>
</evidence>
<keyword evidence="2" id="KW-0472">Membrane</keyword>
<dbReference type="Proteomes" id="UP000008631">
    <property type="component" value="Chromosome"/>
</dbReference>
<dbReference type="InParanoid" id="E8QYD2"/>
<evidence type="ECO:0000256" key="2">
    <source>
        <dbReference type="SAM" id="Phobius"/>
    </source>
</evidence>
<feature type="region of interest" description="Disordered" evidence="1">
    <location>
        <begin position="79"/>
        <end position="99"/>
    </location>
</feature>
<reference key="1">
    <citation type="submission" date="2010-11" db="EMBL/GenBank/DDBJ databases">
        <title>The complete sequence of chromosome of Isophaera pallida ATCC 43644.</title>
        <authorList>
            <consortium name="US DOE Joint Genome Institute (JGI-PGF)"/>
            <person name="Lucas S."/>
            <person name="Copeland A."/>
            <person name="Lapidus A."/>
            <person name="Bruce D."/>
            <person name="Goodwin L."/>
            <person name="Pitluck S."/>
            <person name="Kyrpides N."/>
            <person name="Mavromatis K."/>
            <person name="Pagani I."/>
            <person name="Ivanova N."/>
            <person name="Saunders E."/>
            <person name="Brettin T."/>
            <person name="Detter J.C."/>
            <person name="Han C."/>
            <person name="Tapia R."/>
            <person name="Land M."/>
            <person name="Hauser L."/>
            <person name="Markowitz V."/>
            <person name="Cheng J.-F."/>
            <person name="Hugenholtz P."/>
            <person name="Woyke T."/>
            <person name="Wu D."/>
            <person name="Eisen J.A."/>
        </authorList>
    </citation>
    <scope>NUCLEOTIDE SEQUENCE</scope>
    <source>
        <strain>ATCC 43644</strain>
    </source>
</reference>
<dbReference type="KEGG" id="ipa:Isop_2556"/>
<protein>
    <submittedName>
        <fullName evidence="3">Uncharacterized protein</fullName>
    </submittedName>
</protein>
<keyword evidence="4" id="KW-1185">Reference proteome</keyword>
<gene>
    <name evidence="3" type="ordered locus">Isop_2556</name>
</gene>
<accession>E8QYD2</accession>
<proteinExistence type="predicted"/>
<dbReference type="EMBL" id="CP002353">
    <property type="protein sequence ID" value="ADV63127.1"/>
    <property type="molecule type" value="Genomic_DNA"/>
</dbReference>
<feature type="transmembrane region" description="Helical" evidence="2">
    <location>
        <begin position="54"/>
        <end position="72"/>
    </location>
</feature>
<keyword evidence="2" id="KW-1133">Transmembrane helix</keyword>